<gene>
    <name evidence="2" type="ORF">EXIGLDRAFT_580594</name>
</gene>
<proteinExistence type="predicted"/>
<evidence type="ECO:0000313" key="3">
    <source>
        <dbReference type="Proteomes" id="UP000077266"/>
    </source>
</evidence>
<dbReference type="Pfam" id="PF01207">
    <property type="entry name" value="Dus"/>
    <property type="match status" value="1"/>
</dbReference>
<dbReference type="GO" id="GO:0017150">
    <property type="term" value="F:tRNA dihydrouridine synthase activity"/>
    <property type="evidence" value="ECO:0007669"/>
    <property type="project" value="TreeGrafter"/>
</dbReference>
<dbReference type="SUPFAM" id="SSF51395">
    <property type="entry name" value="FMN-linked oxidoreductases"/>
    <property type="match status" value="1"/>
</dbReference>
<dbReference type="OrthoDB" id="10262250at2759"/>
<keyword evidence="3" id="KW-1185">Reference proteome</keyword>
<dbReference type="EMBL" id="KV425932">
    <property type="protein sequence ID" value="KZV97289.1"/>
    <property type="molecule type" value="Genomic_DNA"/>
</dbReference>
<feature type="domain" description="DUS-like FMN-binding" evidence="1">
    <location>
        <begin position="2"/>
        <end position="79"/>
    </location>
</feature>
<feature type="non-terminal residue" evidence="2">
    <location>
        <position position="82"/>
    </location>
</feature>
<evidence type="ECO:0000313" key="2">
    <source>
        <dbReference type="EMBL" id="KZV97289.1"/>
    </source>
</evidence>
<feature type="non-terminal residue" evidence="2">
    <location>
        <position position="1"/>
    </location>
</feature>
<dbReference type="InterPro" id="IPR035587">
    <property type="entry name" value="DUS-like_FMN-bd"/>
</dbReference>
<reference evidence="2 3" key="1">
    <citation type="journal article" date="2016" name="Mol. Biol. Evol.">
        <title>Comparative Genomics of Early-Diverging Mushroom-Forming Fungi Provides Insights into the Origins of Lignocellulose Decay Capabilities.</title>
        <authorList>
            <person name="Nagy L.G."/>
            <person name="Riley R."/>
            <person name="Tritt A."/>
            <person name="Adam C."/>
            <person name="Daum C."/>
            <person name="Floudas D."/>
            <person name="Sun H."/>
            <person name="Yadav J.S."/>
            <person name="Pangilinan J."/>
            <person name="Larsson K.H."/>
            <person name="Matsuura K."/>
            <person name="Barry K."/>
            <person name="Labutti K."/>
            <person name="Kuo R."/>
            <person name="Ohm R.A."/>
            <person name="Bhattacharya S.S."/>
            <person name="Shirouzu T."/>
            <person name="Yoshinaga Y."/>
            <person name="Martin F.M."/>
            <person name="Grigoriev I.V."/>
            <person name="Hibbett D.S."/>
        </authorList>
    </citation>
    <scope>NUCLEOTIDE SEQUENCE [LARGE SCALE GENOMIC DNA]</scope>
    <source>
        <strain evidence="2 3">HHB12029</strain>
    </source>
</reference>
<dbReference type="PANTHER" id="PTHR45936:SF1">
    <property type="entry name" value="TRNA-DIHYDROURIDINE(20) SYNTHASE [NAD(P)+]-LIKE"/>
    <property type="match status" value="1"/>
</dbReference>
<name>A0A166B2B2_EXIGL</name>
<dbReference type="InParanoid" id="A0A166B2B2"/>
<accession>A0A166B2B2</accession>
<dbReference type="GO" id="GO:0005737">
    <property type="term" value="C:cytoplasm"/>
    <property type="evidence" value="ECO:0007669"/>
    <property type="project" value="TreeGrafter"/>
</dbReference>
<dbReference type="InterPro" id="IPR052582">
    <property type="entry name" value="tRNA-DUS-like"/>
</dbReference>
<dbReference type="Gene3D" id="3.20.20.70">
    <property type="entry name" value="Aldolase class I"/>
    <property type="match status" value="1"/>
</dbReference>
<dbReference type="AlphaFoldDB" id="A0A166B2B2"/>
<dbReference type="InterPro" id="IPR013785">
    <property type="entry name" value="Aldolase_TIM"/>
</dbReference>
<organism evidence="2 3">
    <name type="scientific">Exidia glandulosa HHB12029</name>
    <dbReference type="NCBI Taxonomy" id="1314781"/>
    <lineage>
        <taxon>Eukaryota</taxon>
        <taxon>Fungi</taxon>
        <taxon>Dikarya</taxon>
        <taxon>Basidiomycota</taxon>
        <taxon>Agaricomycotina</taxon>
        <taxon>Agaricomycetes</taxon>
        <taxon>Auriculariales</taxon>
        <taxon>Exidiaceae</taxon>
        <taxon>Exidia</taxon>
    </lineage>
</organism>
<sequence length="82" mass="9083">TAKIRLLHTQEETIDLVKRIIDTGVSAVTVHCRTRPMRKTERAIPTRLKDIVDAVKALPGRGVPIVANGDCKGVEDALRLRE</sequence>
<evidence type="ECO:0000259" key="1">
    <source>
        <dbReference type="Pfam" id="PF01207"/>
    </source>
</evidence>
<dbReference type="STRING" id="1314781.A0A166B2B2"/>
<dbReference type="Proteomes" id="UP000077266">
    <property type="component" value="Unassembled WGS sequence"/>
</dbReference>
<dbReference type="PANTHER" id="PTHR45936">
    <property type="entry name" value="TRNA-DIHYDROURIDINE(20) SYNTHASE [NAD(P)+]-LIKE"/>
    <property type="match status" value="1"/>
</dbReference>
<protein>
    <recommendedName>
        <fullName evidence="1">DUS-like FMN-binding domain-containing protein</fullName>
    </recommendedName>
</protein>